<keyword evidence="2" id="KW-0812">Transmembrane</keyword>
<keyword evidence="1" id="KW-0560">Oxidoreductase</keyword>
<dbReference type="SUPFAM" id="SSF50129">
    <property type="entry name" value="GroES-like"/>
    <property type="match status" value="1"/>
</dbReference>
<dbReference type="Pfam" id="PF08240">
    <property type="entry name" value="ADH_N"/>
    <property type="match status" value="1"/>
</dbReference>
<evidence type="ECO:0000256" key="1">
    <source>
        <dbReference type="ARBA" id="ARBA00023002"/>
    </source>
</evidence>
<dbReference type="Proteomes" id="UP001274830">
    <property type="component" value="Unassembled WGS sequence"/>
</dbReference>
<dbReference type="SUPFAM" id="SSF51735">
    <property type="entry name" value="NAD(P)-binding Rossmann-fold domains"/>
    <property type="match status" value="1"/>
</dbReference>
<evidence type="ECO:0000259" key="3">
    <source>
        <dbReference type="Pfam" id="PF00107"/>
    </source>
</evidence>
<dbReference type="AlphaFoldDB" id="A0AAE1C0D6"/>
<dbReference type="EMBL" id="JAUTXT010000022">
    <property type="protein sequence ID" value="KAK3673956.1"/>
    <property type="molecule type" value="Genomic_DNA"/>
</dbReference>
<dbReference type="Pfam" id="PF00107">
    <property type="entry name" value="ADH_zinc_N"/>
    <property type="match status" value="1"/>
</dbReference>
<feature type="domain" description="Alcohol dehydrogenase-like N-terminal" evidence="4">
    <location>
        <begin position="25"/>
        <end position="174"/>
    </location>
</feature>
<dbReference type="InterPro" id="IPR013149">
    <property type="entry name" value="ADH-like_C"/>
</dbReference>
<evidence type="ECO:0000256" key="2">
    <source>
        <dbReference type="SAM" id="Phobius"/>
    </source>
</evidence>
<comment type="caution">
    <text evidence="5">The sequence shown here is derived from an EMBL/GenBank/DDBJ whole genome shotgun (WGS) entry which is preliminary data.</text>
</comment>
<name>A0AAE1C0D6_9PEZI</name>
<gene>
    <name evidence="5" type="ORF">LTR78_006158</name>
</gene>
<dbReference type="GO" id="GO:0016491">
    <property type="term" value="F:oxidoreductase activity"/>
    <property type="evidence" value="ECO:0007669"/>
    <property type="project" value="UniProtKB-KW"/>
</dbReference>
<reference evidence="5" key="1">
    <citation type="submission" date="2023-07" db="EMBL/GenBank/DDBJ databases">
        <title>Black Yeasts Isolated from many extreme environments.</title>
        <authorList>
            <person name="Coleine C."/>
            <person name="Stajich J.E."/>
            <person name="Selbmann L."/>
        </authorList>
    </citation>
    <scope>NUCLEOTIDE SEQUENCE</scope>
    <source>
        <strain evidence="5">CCFEE 5485</strain>
    </source>
</reference>
<accession>A0AAE1C0D6</accession>
<keyword evidence="2" id="KW-1133">Transmembrane helix</keyword>
<dbReference type="InterPro" id="IPR011032">
    <property type="entry name" value="GroES-like_sf"/>
</dbReference>
<dbReference type="Gene3D" id="3.90.180.10">
    <property type="entry name" value="Medium-chain alcohol dehydrogenases, catalytic domain"/>
    <property type="match status" value="1"/>
</dbReference>
<feature type="domain" description="Alcohol dehydrogenase-like C-terminal" evidence="3">
    <location>
        <begin position="216"/>
        <end position="342"/>
    </location>
</feature>
<dbReference type="InterPro" id="IPR013154">
    <property type="entry name" value="ADH-like_N"/>
</dbReference>
<organism evidence="5 6">
    <name type="scientific">Recurvomyces mirabilis</name>
    <dbReference type="NCBI Taxonomy" id="574656"/>
    <lineage>
        <taxon>Eukaryota</taxon>
        <taxon>Fungi</taxon>
        <taxon>Dikarya</taxon>
        <taxon>Ascomycota</taxon>
        <taxon>Pezizomycotina</taxon>
        <taxon>Dothideomycetes</taxon>
        <taxon>Dothideomycetidae</taxon>
        <taxon>Mycosphaerellales</taxon>
        <taxon>Teratosphaeriaceae</taxon>
        <taxon>Recurvomyces</taxon>
    </lineage>
</organism>
<protein>
    <submittedName>
        <fullName evidence="5">Uncharacterized protein</fullName>
    </submittedName>
</protein>
<dbReference type="InterPro" id="IPR036291">
    <property type="entry name" value="NAD(P)-bd_dom_sf"/>
</dbReference>
<dbReference type="Gene3D" id="3.40.50.720">
    <property type="entry name" value="NAD(P)-binding Rossmann-like Domain"/>
    <property type="match status" value="1"/>
</dbReference>
<evidence type="ECO:0000259" key="4">
    <source>
        <dbReference type="Pfam" id="PF08240"/>
    </source>
</evidence>
<sequence>MRAVRFHDRGDVRVEEIPEPKLEDERDVIVDVHWGGICGSDLVGIPADLPSTKCFTDPPYKQHEYIAGPMVIPKPGHPHAVTGDTLPIVLCHEFCGKIAGPVPAGRKAADGQELKEGMPVMVDPRVNCQNCHSCIQLRSSNICPSWGFHGLSGGGGGFAEKCAVRANMCYPLPESVDLRNAALIEPLAVGRRALTQCQFAASKWSKKSVLILGGGPVGIAVIFNLLAFGVDADRIFCSEPTALRQEQCKKLIKAVFNPRDVEVPDECRKATRGEGVDVAFDCAGVAPGMKDGMNALRRQGTYMNVAGWETAFELPMQWFMMKEIVVRTIMAYNNDDFAETVKDYVDGKFKGAEMMVTARIGLDDVPKKGFEALVNNKDAHVKILATPKRELLE</sequence>
<evidence type="ECO:0000313" key="5">
    <source>
        <dbReference type="EMBL" id="KAK3673956.1"/>
    </source>
</evidence>
<feature type="transmembrane region" description="Helical" evidence="2">
    <location>
        <begin position="209"/>
        <end position="230"/>
    </location>
</feature>
<keyword evidence="6" id="KW-1185">Reference proteome</keyword>
<dbReference type="PANTHER" id="PTHR43189">
    <property type="entry name" value="ZINC-TYPE ALCOHOL DEHYDROGENASE-LIKE PROTEIN C1198.01-RELATED"/>
    <property type="match status" value="1"/>
</dbReference>
<dbReference type="PANTHER" id="PTHR43189:SF1">
    <property type="entry name" value="ZINC-TYPE ALCOHOL DEHYDROGENASE-LIKE PROTEIN C1198.01"/>
    <property type="match status" value="1"/>
</dbReference>
<keyword evidence="2" id="KW-0472">Membrane</keyword>
<evidence type="ECO:0000313" key="6">
    <source>
        <dbReference type="Proteomes" id="UP001274830"/>
    </source>
</evidence>
<proteinExistence type="predicted"/>